<dbReference type="GO" id="GO:0008076">
    <property type="term" value="C:voltage-gated potassium channel complex"/>
    <property type="evidence" value="ECO:0007669"/>
    <property type="project" value="InterPro"/>
</dbReference>
<dbReference type="InterPro" id="IPR028325">
    <property type="entry name" value="VG_K_chnl"/>
</dbReference>
<feature type="transmembrane region" description="Helical" evidence="8">
    <location>
        <begin position="21"/>
        <end position="40"/>
    </location>
</feature>
<organism evidence="10 12">
    <name type="scientific">Listeria weihenstephanensis</name>
    <dbReference type="NCBI Taxonomy" id="1006155"/>
    <lineage>
        <taxon>Bacteria</taxon>
        <taxon>Bacillati</taxon>
        <taxon>Bacillota</taxon>
        <taxon>Bacilli</taxon>
        <taxon>Bacillales</taxon>
        <taxon>Listeriaceae</taxon>
        <taxon>Listeria</taxon>
    </lineage>
</organism>
<evidence type="ECO:0000256" key="1">
    <source>
        <dbReference type="ARBA" id="ARBA00004141"/>
    </source>
</evidence>
<feature type="transmembrane region" description="Helical" evidence="8">
    <location>
        <begin position="98"/>
        <end position="119"/>
    </location>
</feature>
<evidence type="ECO:0000313" key="13">
    <source>
        <dbReference type="Proteomes" id="UP000564536"/>
    </source>
</evidence>
<evidence type="ECO:0000256" key="4">
    <source>
        <dbReference type="ARBA" id="ARBA00022989"/>
    </source>
</evidence>
<dbReference type="PANTHER" id="PTHR11537:SF254">
    <property type="entry name" value="POTASSIUM VOLTAGE-GATED CHANNEL PROTEIN SHAB"/>
    <property type="match status" value="1"/>
</dbReference>
<dbReference type="AlphaFoldDB" id="A0A1S7FYI3"/>
<feature type="domain" description="Potassium channel" evidence="9">
    <location>
        <begin position="107"/>
        <end position="180"/>
    </location>
</feature>
<keyword evidence="12" id="KW-1185">Reference proteome</keyword>
<feature type="transmembrane region" description="Helical" evidence="8">
    <location>
        <begin position="131"/>
        <end position="150"/>
    </location>
</feature>
<reference evidence="12" key="2">
    <citation type="submission" date="2015-03" db="EMBL/GenBank/DDBJ databases">
        <authorList>
            <person name="Ferrari E."/>
            <person name="Walter M.C."/>
            <person name="Huptas C."/>
            <person name="Scherer S."/>
            <person name="Mueller-Herbst S."/>
        </authorList>
    </citation>
    <scope>NUCLEOTIDE SEQUENCE [LARGE SCALE GENOMIC DNA]</scope>
    <source>
        <strain evidence="12">LWP01</strain>
    </source>
</reference>
<dbReference type="EMBL" id="CP011102">
    <property type="protein sequence ID" value="AQY52483.1"/>
    <property type="molecule type" value="Genomic_DNA"/>
</dbReference>
<evidence type="ECO:0000256" key="8">
    <source>
        <dbReference type="SAM" id="Phobius"/>
    </source>
</evidence>
<gene>
    <name evidence="11" type="ORF">HB943_03020</name>
    <name evidence="10" type="ORF">UE46_06365</name>
</gene>
<name>A0A1S7FYI3_9LIST</name>
<evidence type="ECO:0000313" key="12">
    <source>
        <dbReference type="Proteomes" id="UP000223060"/>
    </source>
</evidence>
<evidence type="ECO:0000256" key="3">
    <source>
        <dbReference type="ARBA" id="ARBA00022692"/>
    </source>
</evidence>
<dbReference type="PANTHER" id="PTHR11537">
    <property type="entry name" value="VOLTAGE-GATED POTASSIUM CHANNEL"/>
    <property type="match status" value="1"/>
</dbReference>
<dbReference type="Pfam" id="PF07885">
    <property type="entry name" value="Ion_trans_2"/>
    <property type="match status" value="1"/>
</dbReference>
<dbReference type="SUPFAM" id="SSF81324">
    <property type="entry name" value="Voltage-gated potassium channels"/>
    <property type="match status" value="1"/>
</dbReference>
<dbReference type="Proteomes" id="UP000564536">
    <property type="component" value="Unassembled WGS sequence"/>
</dbReference>
<evidence type="ECO:0000313" key="10">
    <source>
        <dbReference type="EMBL" id="AQY52483.1"/>
    </source>
</evidence>
<evidence type="ECO:0000256" key="2">
    <source>
        <dbReference type="ARBA" id="ARBA00022448"/>
    </source>
</evidence>
<dbReference type="Proteomes" id="UP000223060">
    <property type="component" value="Chromosome"/>
</dbReference>
<dbReference type="InterPro" id="IPR027359">
    <property type="entry name" value="Volt_channel_dom_sf"/>
</dbReference>
<comment type="subcellular location">
    <subcellularLocation>
        <location evidence="1">Membrane</location>
        <topology evidence="1">Multi-pass membrane protein</topology>
    </subcellularLocation>
</comment>
<evidence type="ECO:0000256" key="6">
    <source>
        <dbReference type="ARBA" id="ARBA00023136"/>
    </source>
</evidence>
<dbReference type="GO" id="GO:0005249">
    <property type="term" value="F:voltage-gated potassium channel activity"/>
    <property type="evidence" value="ECO:0007669"/>
    <property type="project" value="InterPro"/>
</dbReference>
<evidence type="ECO:0000259" key="9">
    <source>
        <dbReference type="Pfam" id="PF07885"/>
    </source>
</evidence>
<feature type="transmembrane region" description="Helical" evidence="8">
    <location>
        <begin position="156"/>
        <end position="179"/>
    </location>
</feature>
<proteinExistence type="predicted"/>
<dbReference type="GO" id="GO:0001508">
    <property type="term" value="P:action potential"/>
    <property type="evidence" value="ECO:0007669"/>
    <property type="project" value="TreeGrafter"/>
</dbReference>
<protein>
    <submittedName>
        <fullName evidence="10">Ion transporter</fullName>
    </submittedName>
    <submittedName>
        <fullName evidence="11">Potassium channel family protein</fullName>
    </submittedName>
</protein>
<feature type="transmembrane region" description="Helical" evidence="8">
    <location>
        <begin position="52"/>
        <end position="78"/>
    </location>
</feature>
<keyword evidence="5" id="KW-0406">Ion transport</keyword>
<evidence type="ECO:0000256" key="7">
    <source>
        <dbReference type="ARBA" id="ARBA00023303"/>
    </source>
</evidence>
<reference evidence="10" key="1">
    <citation type="submission" date="2015-03" db="EMBL/GenBank/DDBJ databases">
        <authorList>
            <person name="Murphy D."/>
        </authorList>
    </citation>
    <scope>NUCLEOTIDE SEQUENCE [LARGE SCALE GENOMIC DNA]</scope>
    <source>
        <strain evidence="10">WS 4560</strain>
    </source>
</reference>
<reference evidence="11 13" key="3">
    <citation type="submission" date="2020-03" db="EMBL/GenBank/DDBJ databases">
        <title>Soil Listeria distribution.</title>
        <authorList>
            <person name="Liao J."/>
            <person name="Wiedmann M."/>
        </authorList>
    </citation>
    <scope>NUCLEOTIDE SEQUENCE [LARGE SCALE GENOMIC DNA]</scope>
    <source>
        <strain evidence="11 13">FSL L7-1523</strain>
    </source>
</reference>
<keyword evidence="7 11" id="KW-0407">Ion channel</keyword>
<accession>A0A1S7FYI3</accession>
<evidence type="ECO:0000313" key="11">
    <source>
        <dbReference type="EMBL" id="MBC1499561.1"/>
    </source>
</evidence>
<sequence>MFILVLISVLTIPIHTEAVTILNLIIWAIFVVDYFARLIHAENKKEYIKTHLFELIAILPLYNFFRIARIVGLMRILRLTAMGKRYVVPLYTFLRTNGFNRIVNALIITIILIPIPLIYAEPSIKDYPDALWFAIVTTTTVGYGDIVPVTGLGRTLAILLMLFGIGFIGALTSTIRSYLTANKKQLNSAEKINKITKSIEQAGTLTEAEINIVQTFLHSKKSDETKQ</sequence>
<dbReference type="Gene3D" id="1.20.120.350">
    <property type="entry name" value="Voltage-gated potassium channels. Chain C"/>
    <property type="match status" value="1"/>
</dbReference>
<dbReference type="KEGG" id="lwi:UE46_06365"/>
<keyword evidence="4 8" id="KW-1133">Transmembrane helix</keyword>
<keyword evidence="2" id="KW-0813">Transport</keyword>
<dbReference type="Gene3D" id="1.10.287.70">
    <property type="match status" value="1"/>
</dbReference>
<keyword evidence="3 8" id="KW-0812">Transmembrane</keyword>
<evidence type="ECO:0000256" key="5">
    <source>
        <dbReference type="ARBA" id="ARBA00023065"/>
    </source>
</evidence>
<keyword evidence="6 8" id="KW-0472">Membrane</keyword>
<dbReference type="EMBL" id="JAARRL010000003">
    <property type="protein sequence ID" value="MBC1499561.1"/>
    <property type="molecule type" value="Genomic_DNA"/>
</dbReference>
<dbReference type="InterPro" id="IPR013099">
    <property type="entry name" value="K_chnl_dom"/>
</dbReference>